<proteinExistence type="predicted"/>
<protein>
    <submittedName>
        <fullName evidence="1">Uncharacterized protein</fullName>
    </submittedName>
</protein>
<keyword evidence="2" id="KW-1185">Reference proteome</keyword>
<evidence type="ECO:0000313" key="2">
    <source>
        <dbReference type="Proteomes" id="UP001359559"/>
    </source>
</evidence>
<dbReference type="Proteomes" id="UP001359559">
    <property type="component" value="Unassembled WGS sequence"/>
</dbReference>
<dbReference type="EMBL" id="JAYKXN010000008">
    <property type="protein sequence ID" value="KAK7265710.1"/>
    <property type="molecule type" value="Genomic_DNA"/>
</dbReference>
<gene>
    <name evidence="1" type="ORF">RJT34_33333</name>
</gene>
<name>A0AAN9F1U6_CLITE</name>
<evidence type="ECO:0000313" key="1">
    <source>
        <dbReference type="EMBL" id="KAK7265710.1"/>
    </source>
</evidence>
<comment type="caution">
    <text evidence="1">The sequence shown here is derived from an EMBL/GenBank/DDBJ whole genome shotgun (WGS) entry which is preliminary data.</text>
</comment>
<reference evidence="1 2" key="1">
    <citation type="submission" date="2024-01" db="EMBL/GenBank/DDBJ databases">
        <title>The genomes of 5 underutilized Papilionoideae crops provide insights into root nodulation and disease resistance.</title>
        <authorList>
            <person name="Yuan L."/>
        </authorList>
    </citation>
    <scope>NUCLEOTIDE SEQUENCE [LARGE SCALE GENOMIC DNA]</scope>
    <source>
        <strain evidence="1">LY-2023</strain>
        <tissue evidence="1">Leaf</tissue>
    </source>
</reference>
<dbReference type="AlphaFoldDB" id="A0AAN9F1U6"/>
<accession>A0AAN9F1U6</accession>
<sequence length="75" mass="8479">MTRMSGEAGPCTWTNLHKGIHKELGNLERRLHVASNNFFEEISHMIHVSGLIFFIAENKFSGGIPEFNFSKLFGV</sequence>
<organism evidence="1 2">
    <name type="scientific">Clitoria ternatea</name>
    <name type="common">Butterfly pea</name>
    <dbReference type="NCBI Taxonomy" id="43366"/>
    <lineage>
        <taxon>Eukaryota</taxon>
        <taxon>Viridiplantae</taxon>
        <taxon>Streptophyta</taxon>
        <taxon>Embryophyta</taxon>
        <taxon>Tracheophyta</taxon>
        <taxon>Spermatophyta</taxon>
        <taxon>Magnoliopsida</taxon>
        <taxon>eudicotyledons</taxon>
        <taxon>Gunneridae</taxon>
        <taxon>Pentapetalae</taxon>
        <taxon>rosids</taxon>
        <taxon>fabids</taxon>
        <taxon>Fabales</taxon>
        <taxon>Fabaceae</taxon>
        <taxon>Papilionoideae</taxon>
        <taxon>50 kb inversion clade</taxon>
        <taxon>NPAAA clade</taxon>
        <taxon>indigoferoid/millettioid clade</taxon>
        <taxon>Phaseoleae</taxon>
        <taxon>Clitoria</taxon>
    </lineage>
</organism>